<accession>A0A7F5R794</accession>
<dbReference type="PANTHER" id="PTHR11596:SF5">
    <property type="entry name" value="ALKALINE PHOSPHATASE"/>
    <property type="match status" value="1"/>
</dbReference>
<feature type="binding site" evidence="3">
    <location>
        <position position="327"/>
    </location>
    <ligand>
        <name>Zn(2+)</name>
        <dbReference type="ChEBI" id="CHEBI:29105"/>
        <label>2</label>
    </ligand>
</feature>
<evidence type="ECO:0000313" key="5">
    <source>
        <dbReference type="Proteomes" id="UP000192223"/>
    </source>
</evidence>
<dbReference type="RefSeq" id="XP_025831848.1">
    <property type="nucleotide sequence ID" value="XM_025976063.1"/>
</dbReference>
<dbReference type="GO" id="GO:0046872">
    <property type="term" value="F:metal ion binding"/>
    <property type="evidence" value="ECO:0007669"/>
    <property type="project" value="UniProtKB-KW"/>
</dbReference>
<dbReference type="SUPFAM" id="SSF53649">
    <property type="entry name" value="Alkaline phosphatase-like"/>
    <property type="match status" value="2"/>
</dbReference>
<dbReference type="InterPro" id="IPR001952">
    <property type="entry name" value="Alkaline_phosphatase"/>
</dbReference>
<evidence type="ECO:0000313" key="6">
    <source>
        <dbReference type="RefSeq" id="XP_025831848.1"/>
    </source>
</evidence>
<dbReference type="Gene3D" id="3.40.720.10">
    <property type="entry name" value="Alkaline Phosphatase, subunit A"/>
    <property type="match status" value="3"/>
</dbReference>
<dbReference type="CDD" id="cd16012">
    <property type="entry name" value="ALP"/>
    <property type="match status" value="1"/>
</dbReference>
<keyword evidence="3" id="KW-0460">Magnesium</keyword>
<keyword evidence="5" id="KW-1185">Reference proteome</keyword>
<proteinExistence type="inferred from homology"/>
<dbReference type="InterPro" id="IPR017850">
    <property type="entry name" value="Alkaline_phosphatase_core_sf"/>
</dbReference>
<feature type="binding site" evidence="3">
    <location>
        <position position="17"/>
    </location>
    <ligand>
        <name>Mg(2+)</name>
        <dbReference type="ChEBI" id="CHEBI:18420"/>
    </ligand>
</feature>
<comment type="cofactor">
    <cofactor evidence="3">
        <name>Mg(2+)</name>
        <dbReference type="ChEBI" id="CHEBI:18420"/>
    </cofactor>
    <text evidence="3">Binds 1 Mg(2+) ion.</text>
</comment>
<dbReference type="AlphaFoldDB" id="A0A7F5R794"/>
<dbReference type="Proteomes" id="UP000192223">
    <property type="component" value="Unplaced"/>
</dbReference>
<feature type="binding site" evidence="3">
    <location>
        <position position="285"/>
    </location>
    <ligand>
        <name>Zn(2+)</name>
        <dbReference type="ChEBI" id="CHEBI:29105"/>
        <label>2</label>
    </ligand>
</feature>
<keyword evidence="2" id="KW-0597">Phosphoprotein</keyword>
<gene>
    <name evidence="6" type="primary">LOC108732566</name>
</gene>
<protein>
    <recommendedName>
        <fullName evidence="1">alkaline phosphatase</fullName>
        <ecNumber evidence="1">3.1.3.1</ecNumber>
    </recommendedName>
</protein>
<dbReference type="EC" id="3.1.3.1" evidence="1"/>
<sequence>MLYNVDEAQNLIIFIGDGMGPETITATRIYSKSEDKYLFFERFPFVGKLKVMGEICGGRTAADTMLYNVDEAQNLIIFIGDGMGPETITATRIYSKSEDKYLFFERFVTNARVTSETVASIYAHVANTKWECDAFMPNKSTMCKDIARQLIEDVPGKNIKVIMGGGMQCLKSDASGSFDDPIDKNACYSVDGRDLIRDWTLDKEKRHVNYAVVTNTWELQKLSHVDYLLGIFSNSNFNYEYQRDTSPYGMPSLSAMAEKALEILDSNPNGFFLVVEGGLINQAHHEGHAKIALEETVALNAAIEKIVTILEEAEKLKDTLIIVTADHATSMVINGYPHRHSSILGLSQPVGYDNANYTTLTYATGGPHNYQFYADNSMGNLSVLLNPMFNRTYLVAENKTIHCPAQKILRMDPSKQDTEDYTYYQQAGILTDQVTHAGTDVNVYAIGPMAHLLHGTHEQTYLYYFIGFATNVGPIKKVTDYLDSVFL</sequence>
<organism evidence="5 6">
    <name type="scientific">Agrilus planipennis</name>
    <name type="common">Emerald ash borer</name>
    <name type="synonym">Agrilus marcopoli</name>
    <dbReference type="NCBI Taxonomy" id="224129"/>
    <lineage>
        <taxon>Eukaryota</taxon>
        <taxon>Metazoa</taxon>
        <taxon>Ecdysozoa</taxon>
        <taxon>Arthropoda</taxon>
        <taxon>Hexapoda</taxon>
        <taxon>Insecta</taxon>
        <taxon>Pterygota</taxon>
        <taxon>Neoptera</taxon>
        <taxon>Endopterygota</taxon>
        <taxon>Coleoptera</taxon>
        <taxon>Polyphaga</taxon>
        <taxon>Elateriformia</taxon>
        <taxon>Buprestoidea</taxon>
        <taxon>Buprestidae</taxon>
        <taxon>Agrilinae</taxon>
        <taxon>Agrilus</taxon>
    </lineage>
</organism>
<reference evidence="6" key="1">
    <citation type="submission" date="2025-08" db="UniProtKB">
        <authorList>
            <consortium name="RefSeq"/>
        </authorList>
    </citation>
    <scope>IDENTIFICATION</scope>
    <source>
        <tissue evidence="6">Entire body</tissue>
    </source>
</reference>
<keyword evidence="3" id="KW-0862">Zinc</keyword>
<evidence type="ECO:0000256" key="4">
    <source>
        <dbReference type="RuleBase" id="RU003946"/>
    </source>
</evidence>
<dbReference type="KEGG" id="apln:108732566"/>
<feature type="binding site" evidence="3">
    <location>
        <position position="117"/>
    </location>
    <ligand>
        <name>Mg(2+)</name>
        <dbReference type="ChEBI" id="CHEBI:18420"/>
    </ligand>
</feature>
<evidence type="ECO:0000256" key="3">
    <source>
        <dbReference type="PIRSR" id="PIRSR601952-2"/>
    </source>
</evidence>
<keyword evidence="3" id="KW-0479">Metal-binding</keyword>
<evidence type="ECO:0000256" key="2">
    <source>
        <dbReference type="ARBA" id="ARBA00022553"/>
    </source>
</evidence>
<dbReference type="InParanoid" id="A0A7F5R794"/>
<dbReference type="Pfam" id="PF00245">
    <property type="entry name" value="Alk_phosphatase"/>
    <property type="match status" value="2"/>
</dbReference>
<dbReference type="SMART" id="SM00098">
    <property type="entry name" value="alkPPc"/>
    <property type="match status" value="1"/>
</dbReference>
<dbReference type="GeneID" id="108732566"/>
<dbReference type="OrthoDB" id="5818554at2759"/>
<dbReference type="GO" id="GO:0004035">
    <property type="term" value="F:alkaline phosphatase activity"/>
    <property type="evidence" value="ECO:0007669"/>
    <property type="project" value="UniProtKB-EC"/>
</dbReference>
<comment type="similarity">
    <text evidence="4">Belongs to the alkaline phosphatase family.</text>
</comment>
<feature type="binding site" evidence="3">
    <location>
        <position position="276"/>
    </location>
    <ligand>
        <name>Mg(2+)</name>
        <dbReference type="ChEBI" id="CHEBI:18420"/>
    </ligand>
</feature>
<name>A0A7F5R794_AGRPL</name>
<feature type="binding site" evidence="3">
    <location>
        <position position="436"/>
    </location>
    <ligand>
        <name>Zn(2+)</name>
        <dbReference type="ChEBI" id="CHEBI:29105"/>
        <label>2</label>
    </ligand>
</feature>
<evidence type="ECO:0000256" key="1">
    <source>
        <dbReference type="ARBA" id="ARBA00012647"/>
    </source>
</evidence>
<feature type="binding site" evidence="3">
    <location>
        <position position="326"/>
    </location>
    <ligand>
        <name>Zn(2+)</name>
        <dbReference type="ChEBI" id="CHEBI:29105"/>
        <label>2</label>
    </ligand>
</feature>
<dbReference type="PANTHER" id="PTHR11596">
    <property type="entry name" value="ALKALINE PHOSPHATASE"/>
    <property type="match status" value="1"/>
</dbReference>
<dbReference type="PRINTS" id="PR00113">
    <property type="entry name" value="ALKPHPHTASE"/>
</dbReference>
<comment type="cofactor">
    <cofactor evidence="3">
        <name>Zn(2+)</name>
        <dbReference type="ChEBI" id="CHEBI:29105"/>
    </cofactor>
    <text evidence="3">Binds 2 Zn(2+) ions.</text>
</comment>
<feature type="binding site" evidence="3">
    <location>
        <position position="17"/>
    </location>
    <ligand>
        <name>Zn(2+)</name>
        <dbReference type="ChEBI" id="CHEBI:29105"/>
        <label>2</label>
    </ligand>
</feature>